<dbReference type="AlphaFoldDB" id="A0AAD7JV27"/>
<protein>
    <submittedName>
        <fullName evidence="1">Uncharacterized protein</fullName>
    </submittedName>
</protein>
<dbReference type="Proteomes" id="UP001215598">
    <property type="component" value="Unassembled WGS sequence"/>
</dbReference>
<gene>
    <name evidence="1" type="ORF">B0H16DRAFT_1513257</name>
</gene>
<keyword evidence="2" id="KW-1185">Reference proteome</keyword>
<evidence type="ECO:0000313" key="1">
    <source>
        <dbReference type="EMBL" id="KAJ7772379.1"/>
    </source>
</evidence>
<dbReference type="EMBL" id="JARKIB010000014">
    <property type="protein sequence ID" value="KAJ7772379.1"/>
    <property type="molecule type" value="Genomic_DNA"/>
</dbReference>
<evidence type="ECO:0000313" key="2">
    <source>
        <dbReference type="Proteomes" id="UP001215598"/>
    </source>
</evidence>
<proteinExistence type="predicted"/>
<comment type="caution">
    <text evidence="1">The sequence shown here is derived from an EMBL/GenBank/DDBJ whole genome shotgun (WGS) entry which is preliminary data.</text>
</comment>
<name>A0AAD7JV27_9AGAR</name>
<accession>A0AAD7JV27</accession>
<sequence>MLRSPRPISVVASASAFFSLHLDAFPMATSLPAITWYDKDGNHKQLPPSLDEFVHGENAYSLAHLELQPTTWELCTAYFDATLANHGIAKIEKDNQYWCWILPLTVDGGKAKLVATTSVEKLHVPFPIEPGKGSTLPAYGAPPTLFNPSRQVVDPSLKGSSLPMTTGITIIKSSPETVVEGLISYWKGNGKDMDGDLDYF</sequence>
<organism evidence="1 2">
    <name type="scientific">Mycena metata</name>
    <dbReference type="NCBI Taxonomy" id="1033252"/>
    <lineage>
        <taxon>Eukaryota</taxon>
        <taxon>Fungi</taxon>
        <taxon>Dikarya</taxon>
        <taxon>Basidiomycota</taxon>
        <taxon>Agaricomycotina</taxon>
        <taxon>Agaricomycetes</taxon>
        <taxon>Agaricomycetidae</taxon>
        <taxon>Agaricales</taxon>
        <taxon>Marasmiineae</taxon>
        <taxon>Mycenaceae</taxon>
        <taxon>Mycena</taxon>
    </lineage>
</organism>
<reference evidence="1" key="1">
    <citation type="submission" date="2023-03" db="EMBL/GenBank/DDBJ databases">
        <title>Massive genome expansion in bonnet fungi (Mycena s.s.) driven by repeated elements and novel gene families across ecological guilds.</title>
        <authorList>
            <consortium name="Lawrence Berkeley National Laboratory"/>
            <person name="Harder C.B."/>
            <person name="Miyauchi S."/>
            <person name="Viragh M."/>
            <person name="Kuo A."/>
            <person name="Thoen E."/>
            <person name="Andreopoulos B."/>
            <person name="Lu D."/>
            <person name="Skrede I."/>
            <person name="Drula E."/>
            <person name="Henrissat B."/>
            <person name="Morin E."/>
            <person name="Kohler A."/>
            <person name="Barry K."/>
            <person name="LaButti K."/>
            <person name="Morin E."/>
            <person name="Salamov A."/>
            <person name="Lipzen A."/>
            <person name="Mereny Z."/>
            <person name="Hegedus B."/>
            <person name="Baldrian P."/>
            <person name="Stursova M."/>
            <person name="Weitz H."/>
            <person name="Taylor A."/>
            <person name="Grigoriev I.V."/>
            <person name="Nagy L.G."/>
            <person name="Martin F."/>
            <person name="Kauserud H."/>
        </authorList>
    </citation>
    <scope>NUCLEOTIDE SEQUENCE</scope>
    <source>
        <strain evidence="1">CBHHK182m</strain>
    </source>
</reference>